<gene>
    <name evidence="1" type="ORF">M9H77_02882</name>
</gene>
<dbReference type="Proteomes" id="UP001060085">
    <property type="component" value="Linkage Group LG01"/>
</dbReference>
<comment type="caution">
    <text evidence="1">The sequence shown here is derived from an EMBL/GenBank/DDBJ whole genome shotgun (WGS) entry which is preliminary data.</text>
</comment>
<dbReference type="EMBL" id="CM044701">
    <property type="protein sequence ID" value="KAI5681654.1"/>
    <property type="molecule type" value="Genomic_DNA"/>
</dbReference>
<keyword evidence="2" id="KW-1185">Reference proteome</keyword>
<sequence length="113" mass="12470">MKSYHSNRLMEKERWKELLRKCPHRGLDLGIQILSFYNGDSFGARQLIDASAAGSIYHKCDTPYASARSTAASPTQYRFGPNPPTVLRPLSTGSISRVTLPSMSLGRGPRTGD</sequence>
<protein>
    <submittedName>
        <fullName evidence="1">Uncharacterized protein</fullName>
    </submittedName>
</protein>
<organism evidence="1 2">
    <name type="scientific">Catharanthus roseus</name>
    <name type="common">Madagascar periwinkle</name>
    <name type="synonym">Vinca rosea</name>
    <dbReference type="NCBI Taxonomy" id="4058"/>
    <lineage>
        <taxon>Eukaryota</taxon>
        <taxon>Viridiplantae</taxon>
        <taxon>Streptophyta</taxon>
        <taxon>Embryophyta</taxon>
        <taxon>Tracheophyta</taxon>
        <taxon>Spermatophyta</taxon>
        <taxon>Magnoliopsida</taxon>
        <taxon>eudicotyledons</taxon>
        <taxon>Gunneridae</taxon>
        <taxon>Pentapetalae</taxon>
        <taxon>asterids</taxon>
        <taxon>lamiids</taxon>
        <taxon>Gentianales</taxon>
        <taxon>Apocynaceae</taxon>
        <taxon>Rauvolfioideae</taxon>
        <taxon>Vinceae</taxon>
        <taxon>Catharanthinae</taxon>
        <taxon>Catharanthus</taxon>
    </lineage>
</organism>
<reference evidence="2" key="1">
    <citation type="journal article" date="2023" name="Nat. Plants">
        <title>Single-cell RNA sequencing provides a high-resolution roadmap for understanding the multicellular compartmentation of specialized metabolism.</title>
        <authorList>
            <person name="Sun S."/>
            <person name="Shen X."/>
            <person name="Li Y."/>
            <person name="Li Y."/>
            <person name="Wang S."/>
            <person name="Li R."/>
            <person name="Zhang H."/>
            <person name="Shen G."/>
            <person name="Guo B."/>
            <person name="Wei J."/>
            <person name="Xu J."/>
            <person name="St-Pierre B."/>
            <person name="Chen S."/>
            <person name="Sun C."/>
        </authorList>
    </citation>
    <scope>NUCLEOTIDE SEQUENCE [LARGE SCALE GENOMIC DNA]</scope>
</reference>
<proteinExistence type="predicted"/>
<evidence type="ECO:0000313" key="2">
    <source>
        <dbReference type="Proteomes" id="UP001060085"/>
    </source>
</evidence>
<name>A0ACC0C9U1_CATRO</name>
<accession>A0ACC0C9U1</accession>
<evidence type="ECO:0000313" key="1">
    <source>
        <dbReference type="EMBL" id="KAI5681654.1"/>
    </source>
</evidence>